<dbReference type="SUPFAM" id="SSF52374">
    <property type="entry name" value="Nucleotidylyl transferase"/>
    <property type="match status" value="1"/>
</dbReference>
<keyword evidence="8 14" id="KW-0418">Kinase</keyword>
<dbReference type="GO" id="GO:0003919">
    <property type="term" value="F:FMN adenylyltransferase activity"/>
    <property type="evidence" value="ECO:0007669"/>
    <property type="project" value="UniProtKB-UniRule"/>
</dbReference>
<name>A0A538S7X1_UNCEI</name>
<dbReference type="GO" id="GO:0009398">
    <property type="term" value="P:FMN biosynthetic process"/>
    <property type="evidence" value="ECO:0007669"/>
    <property type="project" value="UniProtKB-UniRule"/>
</dbReference>
<dbReference type="GO" id="GO:0006747">
    <property type="term" value="P:FAD biosynthetic process"/>
    <property type="evidence" value="ECO:0007669"/>
    <property type="project" value="UniProtKB-UniRule"/>
</dbReference>
<evidence type="ECO:0000256" key="4">
    <source>
        <dbReference type="ARBA" id="ARBA00022643"/>
    </source>
</evidence>
<keyword evidence="5 14" id="KW-0808">Transferase</keyword>
<evidence type="ECO:0000256" key="7">
    <source>
        <dbReference type="ARBA" id="ARBA00022741"/>
    </source>
</evidence>
<comment type="caution">
    <text evidence="16">The sequence shown here is derived from an EMBL/GenBank/DDBJ whole genome shotgun (WGS) entry which is preliminary data.</text>
</comment>
<keyword evidence="7 14" id="KW-0547">Nucleotide-binding</keyword>
<evidence type="ECO:0000313" key="16">
    <source>
        <dbReference type="EMBL" id="TMQ47461.1"/>
    </source>
</evidence>
<dbReference type="Proteomes" id="UP000316292">
    <property type="component" value="Unassembled WGS sequence"/>
</dbReference>
<dbReference type="PANTHER" id="PTHR22749">
    <property type="entry name" value="RIBOFLAVIN KINASE/FMN ADENYLYLTRANSFERASE"/>
    <property type="match status" value="1"/>
</dbReference>
<dbReference type="UniPathway" id="UPA00277">
    <property type="reaction ID" value="UER00407"/>
</dbReference>
<evidence type="ECO:0000256" key="12">
    <source>
        <dbReference type="ARBA" id="ARBA00047880"/>
    </source>
</evidence>
<evidence type="ECO:0000259" key="15">
    <source>
        <dbReference type="SMART" id="SM00904"/>
    </source>
</evidence>
<evidence type="ECO:0000256" key="11">
    <source>
        <dbReference type="ARBA" id="ARBA00023268"/>
    </source>
</evidence>
<accession>A0A538S7X1</accession>
<protein>
    <recommendedName>
        <fullName evidence="14">Riboflavin biosynthesis protein</fullName>
    </recommendedName>
    <domain>
        <recommendedName>
            <fullName evidence="14">Riboflavin kinase</fullName>
            <ecNumber evidence="14">2.7.1.26</ecNumber>
        </recommendedName>
        <alternativeName>
            <fullName evidence="14">Flavokinase</fullName>
        </alternativeName>
    </domain>
    <domain>
        <recommendedName>
            <fullName evidence="14">FMN adenylyltransferase</fullName>
            <ecNumber evidence="14">2.7.7.2</ecNumber>
        </recommendedName>
        <alternativeName>
            <fullName evidence="14">FAD pyrophosphorylase</fullName>
        </alternativeName>
        <alternativeName>
            <fullName evidence="14">FAD synthase</fullName>
        </alternativeName>
    </domain>
</protein>
<keyword evidence="10 14" id="KW-0067">ATP-binding</keyword>
<comment type="catalytic activity">
    <reaction evidence="12 14">
        <text>riboflavin + ATP = FMN + ADP + H(+)</text>
        <dbReference type="Rhea" id="RHEA:14357"/>
        <dbReference type="ChEBI" id="CHEBI:15378"/>
        <dbReference type="ChEBI" id="CHEBI:30616"/>
        <dbReference type="ChEBI" id="CHEBI:57986"/>
        <dbReference type="ChEBI" id="CHEBI:58210"/>
        <dbReference type="ChEBI" id="CHEBI:456216"/>
        <dbReference type="EC" id="2.7.1.26"/>
    </reaction>
</comment>
<evidence type="ECO:0000256" key="3">
    <source>
        <dbReference type="ARBA" id="ARBA00022630"/>
    </source>
</evidence>
<dbReference type="InterPro" id="IPR014729">
    <property type="entry name" value="Rossmann-like_a/b/a_fold"/>
</dbReference>
<keyword evidence="4 14" id="KW-0288">FMN</keyword>
<dbReference type="SMART" id="SM00904">
    <property type="entry name" value="Flavokinase"/>
    <property type="match status" value="1"/>
</dbReference>
<dbReference type="CDD" id="cd02064">
    <property type="entry name" value="FAD_synthetase_N"/>
    <property type="match status" value="1"/>
</dbReference>
<evidence type="ECO:0000256" key="8">
    <source>
        <dbReference type="ARBA" id="ARBA00022777"/>
    </source>
</evidence>
<evidence type="ECO:0000256" key="13">
    <source>
        <dbReference type="ARBA" id="ARBA00049494"/>
    </source>
</evidence>
<dbReference type="InterPro" id="IPR023465">
    <property type="entry name" value="Riboflavin_kinase_dom_sf"/>
</dbReference>
<keyword evidence="6 14" id="KW-0548">Nucleotidyltransferase</keyword>
<keyword evidence="11" id="KW-0511">Multifunctional enzyme</keyword>
<feature type="domain" description="Riboflavin kinase" evidence="15">
    <location>
        <begin position="175"/>
        <end position="301"/>
    </location>
</feature>
<evidence type="ECO:0000313" key="17">
    <source>
        <dbReference type="Proteomes" id="UP000316292"/>
    </source>
</evidence>
<evidence type="ECO:0000256" key="9">
    <source>
        <dbReference type="ARBA" id="ARBA00022827"/>
    </source>
</evidence>
<sequence>MTLTARPIAMTIGVFDGLHRGHQSVISATVAAARERQGSAVLTTFDPHPDVIVRGAPPRPWITPPDEREELLHAMGVDRVHVVRFDKDVQSLPPEGFLDRVLGEGAPLRVLVLGPDFAMGRDRVGNRAYLEALGARRGFEVREVPFLHEANGGKLSSTALRTLLEEGRMEDAASMLGRPYALRGRIGSGAGRGTQLGYPTANLELHPEKLLPAPGIYVSENRFLGRSGHGLTYVGSAGTFGEGPVRVEVHLLDHEAKEPLQGKWLVTSLLARLREDRVFETPEALVQAMDQDRARALDYWRSREKTRGSR</sequence>
<evidence type="ECO:0000256" key="14">
    <source>
        <dbReference type="PIRNR" id="PIRNR004491"/>
    </source>
</evidence>
<dbReference type="EC" id="2.7.1.26" evidence="14"/>
<dbReference type="EC" id="2.7.7.2" evidence="14"/>
<evidence type="ECO:0000256" key="2">
    <source>
        <dbReference type="ARBA" id="ARBA00005201"/>
    </source>
</evidence>
<dbReference type="InterPro" id="IPR002606">
    <property type="entry name" value="Riboflavin_kinase_bac"/>
</dbReference>
<dbReference type="GO" id="GO:0009231">
    <property type="term" value="P:riboflavin biosynthetic process"/>
    <property type="evidence" value="ECO:0007669"/>
    <property type="project" value="InterPro"/>
</dbReference>
<comment type="pathway">
    <text evidence="1 14">Cofactor biosynthesis; FAD biosynthesis; FAD from FMN: step 1/1.</text>
</comment>
<dbReference type="AlphaFoldDB" id="A0A538S7X1"/>
<dbReference type="UniPathway" id="UPA00276">
    <property type="reaction ID" value="UER00406"/>
</dbReference>
<proteinExistence type="inferred from homology"/>
<comment type="similarity">
    <text evidence="14">Belongs to the ribF family.</text>
</comment>
<dbReference type="InterPro" id="IPR023468">
    <property type="entry name" value="Riboflavin_kinase"/>
</dbReference>
<keyword evidence="9 14" id="KW-0274">FAD</keyword>
<dbReference type="Pfam" id="PF01687">
    <property type="entry name" value="Flavokinase"/>
    <property type="match status" value="1"/>
</dbReference>
<evidence type="ECO:0000256" key="5">
    <source>
        <dbReference type="ARBA" id="ARBA00022679"/>
    </source>
</evidence>
<dbReference type="PIRSF" id="PIRSF004491">
    <property type="entry name" value="FAD_Synth"/>
    <property type="match status" value="1"/>
</dbReference>
<evidence type="ECO:0000256" key="6">
    <source>
        <dbReference type="ARBA" id="ARBA00022695"/>
    </source>
</evidence>
<dbReference type="InterPro" id="IPR015864">
    <property type="entry name" value="FAD_synthase"/>
</dbReference>
<dbReference type="SUPFAM" id="SSF82114">
    <property type="entry name" value="Riboflavin kinase-like"/>
    <property type="match status" value="1"/>
</dbReference>
<reference evidence="16 17" key="1">
    <citation type="journal article" date="2019" name="Nat. Microbiol.">
        <title>Mediterranean grassland soil C-N compound turnover is dependent on rainfall and depth, and is mediated by genomically divergent microorganisms.</title>
        <authorList>
            <person name="Diamond S."/>
            <person name="Andeer P.F."/>
            <person name="Li Z."/>
            <person name="Crits-Christoph A."/>
            <person name="Burstein D."/>
            <person name="Anantharaman K."/>
            <person name="Lane K.R."/>
            <person name="Thomas B.C."/>
            <person name="Pan C."/>
            <person name="Northen T.R."/>
            <person name="Banfield J.F."/>
        </authorList>
    </citation>
    <scope>NUCLEOTIDE SEQUENCE [LARGE SCALE GENOMIC DNA]</scope>
    <source>
        <strain evidence="16">WS_1</strain>
    </source>
</reference>
<evidence type="ECO:0000256" key="1">
    <source>
        <dbReference type="ARBA" id="ARBA00004726"/>
    </source>
</evidence>
<organism evidence="16 17">
    <name type="scientific">Eiseniibacteriota bacterium</name>
    <dbReference type="NCBI Taxonomy" id="2212470"/>
    <lineage>
        <taxon>Bacteria</taxon>
        <taxon>Candidatus Eiseniibacteriota</taxon>
    </lineage>
</organism>
<comment type="catalytic activity">
    <reaction evidence="13 14">
        <text>FMN + ATP + H(+) = FAD + diphosphate</text>
        <dbReference type="Rhea" id="RHEA:17237"/>
        <dbReference type="ChEBI" id="CHEBI:15378"/>
        <dbReference type="ChEBI" id="CHEBI:30616"/>
        <dbReference type="ChEBI" id="CHEBI:33019"/>
        <dbReference type="ChEBI" id="CHEBI:57692"/>
        <dbReference type="ChEBI" id="CHEBI:58210"/>
        <dbReference type="EC" id="2.7.7.2"/>
    </reaction>
</comment>
<keyword evidence="3 14" id="KW-0285">Flavoprotein</keyword>
<dbReference type="Pfam" id="PF06574">
    <property type="entry name" value="FAD_syn"/>
    <property type="match status" value="1"/>
</dbReference>
<evidence type="ECO:0000256" key="10">
    <source>
        <dbReference type="ARBA" id="ARBA00022840"/>
    </source>
</evidence>
<dbReference type="PANTHER" id="PTHR22749:SF6">
    <property type="entry name" value="RIBOFLAVIN KINASE"/>
    <property type="match status" value="1"/>
</dbReference>
<comment type="pathway">
    <text evidence="2 14">Cofactor biosynthesis; FMN biosynthesis; FMN from riboflavin (ATP route): step 1/1.</text>
</comment>
<dbReference type="Gene3D" id="3.40.50.620">
    <property type="entry name" value="HUPs"/>
    <property type="match status" value="1"/>
</dbReference>
<dbReference type="Gene3D" id="2.40.30.30">
    <property type="entry name" value="Riboflavin kinase-like"/>
    <property type="match status" value="1"/>
</dbReference>
<gene>
    <name evidence="16" type="ORF">E6K71_09855</name>
</gene>
<dbReference type="GO" id="GO:0008531">
    <property type="term" value="F:riboflavin kinase activity"/>
    <property type="evidence" value="ECO:0007669"/>
    <property type="project" value="UniProtKB-UniRule"/>
</dbReference>
<dbReference type="EMBL" id="VBOR01000110">
    <property type="protein sequence ID" value="TMQ47461.1"/>
    <property type="molecule type" value="Genomic_DNA"/>
</dbReference>
<dbReference type="InterPro" id="IPR015865">
    <property type="entry name" value="Riboflavin_kinase_bac/euk"/>
</dbReference>
<dbReference type="GO" id="GO:0005524">
    <property type="term" value="F:ATP binding"/>
    <property type="evidence" value="ECO:0007669"/>
    <property type="project" value="UniProtKB-UniRule"/>
</dbReference>